<reference evidence="1 2" key="1">
    <citation type="submission" date="2023-09" db="EMBL/GenBank/DDBJ databases">
        <authorList>
            <person name="Wang M."/>
        </authorList>
    </citation>
    <scope>NUCLEOTIDE SEQUENCE [LARGE SCALE GENOMIC DNA]</scope>
    <source>
        <strain evidence="1">GT-2023</strain>
        <tissue evidence="1">Liver</tissue>
    </source>
</reference>
<protein>
    <submittedName>
        <fullName evidence="1">Uncharacterized protein</fullName>
    </submittedName>
</protein>
<keyword evidence="2" id="KW-1185">Reference proteome</keyword>
<dbReference type="EMBL" id="JAYMGO010000015">
    <property type="protein sequence ID" value="KAL1260089.1"/>
    <property type="molecule type" value="Genomic_DNA"/>
</dbReference>
<evidence type="ECO:0000313" key="2">
    <source>
        <dbReference type="Proteomes" id="UP001558613"/>
    </source>
</evidence>
<dbReference type="Proteomes" id="UP001558613">
    <property type="component" value="Unassembled WGS sequence"/>
</dbReference>
<organism evidence="1 2">
    <name type="scientific">Cirrhinus molitorella</name>
    <name type="common">mud carp</name>
    <dbReference type="NCBI Taxonomy" id="172907"/>
    <lineage>
        <taxon>Eukaryota</taxon>
        <taxon>Metazoa</taxon>
        <taxon>Chordata</taxon>
        <taxon>Craniata</taxon>
        <taxon>Vertebrata</taxon>
        <taxon>Euteleostomi</taxon>
        <taxon>Actinopterygii</taxon>
        <taxon>Neopterygii</taxon>
        <taxon>Teleostei</taxon>
        <taxon>Ostariophysi</taxon>
        <taxon>Cypriniformes</taxon>
        <taxon>Cyprinidae</taxon>
        <taxon>Labeoninae</taxon>
        <taxon>Labeonini</taxon>
        <taxon>Cirrhinus</taxon>
    </lineage>
</organism>
<gene>
    <name evidence="1" type="ORF">QQF64_007916</name>
</gene>
<evidence type="ECO:0000313" key="1">
    <source>
        <dbReference type="EMBL" id="KAL1260089.1"/>
    </source>
</evidence>
<comment type="caution">
    <text evidence="1">The sequence shown here is derived from an EMBL/GenBank/DDBJ whole genome shotgun (WGS) entry which is preliminary data.</text>
</comment>
<proteinExistence type="predicted"/>
<sequence length="77" mass="8657">MRLLLLGAGILLLLVLAWRLSYGFVDVQICLIGAGGDAALMNMALRYTSRQLLSLKRNYYLSKDIYDHCDRAGLLRP</sequence>
<accession>A0ABR3M4N6</accession>
<name>A0ABR3M4N6_9TELE</name>